<evidence type="ECO:0000313" key="1">
    <source>
        <dbReference type="EMBL" id="PWJ96502.1"/>
    </source>
</evidence>
<dbReference type="Proteomes" id="UP000245921">
    <property type="component" value="Unassembled WGS sequence"/>
</dbReference>
<gene>
    <name evidence="1" type="ORF">C7380_10174</name>
</gene>
<sequence>MKDKFHKLFLDSALNDGFIHKDHIHPVIVVWASLNENTKEDFIKYVNDFDKEYAVELKEYIEDLNYIEDIIPIYFPFEVESEEQLEAFNNFLEKIKDVIDIKSYSILSEVNITDDDDIEEVDDEDLVYYPSIFTENDSGECYMTVVNYENLEVVDEYSGEFEKNDPYIQGLRFPIL</sequence>
<comment type="caution">
    <text evidence="1">The sequence shown here is derived from an EMBL/GenBank/DDBJ whole genome shotgun (WGS) entry which is preliminary data.</text>
</comment>
<name>A0AA45C962_9BACT</name>
<accession>A0AA45C962</accession>
<dbReference type="AlphaFoldDB" id="A0AA45C962"/>
<organism evidence="1 2">
    <name type="scientific">Oceanotoga teriensis</name>
    <dbReference type="NCBI Taxonomy" id="515440"/>
    <lineage>
        <taxon>Bacteria</taxon>
        <taxon>Thermotogati</taxon>
        <taxon>Thermotogota</taxon>
        <taxon>Thermotogae</taxon>
        <taxon>Petrotogales</taxon>
        <taxon>Petrotogaceae</taxon>
        <taxon>Oceanotoga</taxon>
    </lineage>
</organism>
<protein>
    <submittedName>
        <fullName evidence="1">Uncharacterized protein</fullName>
    </submittedName>
</protein>
<keyword evidence="2" id="KW-1185">Reference proteome</keyword>
<reference evidence="1 2" key="1">
    <citation type="submission" date="2018-05" db="EMBL/GenBank/DDBJ databases">
        <title>Genomic Encyclopedia of Type Strains, Phase IV (KMG-IV): sequencing the most valuable type-strain genomes for metagenomic binning, comparative biology and taxonomic classification.</title>
        <authorList>
            <person name="Goeker M."/>
        </authorList>
    </citation>
    <scope>NUCLEOTIDE SEQUENCE [LARGE SCALE GENOMIC DNA]</scope>
    <source>
        <strain evidence="1 2">DSM 24906</strain>
    </source>
</reference>
<proteinExistence type="predicted"/>
<dbReference type="EMBL" id="QGGI01000001">
    <property type="protein sequence ID" value="PWJ96502.1"/>
    <property type="molecule type" value="Genomic_DNA"/>
</dbReference>
<dbReference type="RefSeq" id="WP_109603498.1">
    <property type="nucleotide sequence ID" value="NZ_JAMHJO010000023.1"/>
</dbReference>
<evidence type="ECO:0000313" key="2">
    <source>
        <dbReference type="Proteomes" id="UP000245921"/>
    </source>
</evidence>